<evidence type="ECO:0000313" key="3">
    <source>
        <dbReference type="EMBL" id="KAJ2004287.1"/>
    </source>
</evidence>
<name>A0A9W8EJZ9_9FUNG</name>
<sequence length="324" mass="33251">MRIIGVCAAALSLALALPTQLDSTLGRRAGELEAAIYDETSEAVAMDPNVAAALEGAEQPLVLQQAALGYPAYSPAPVQPALPAQPMFAAPLAYTPQPLPPGNQAPIAQPEYLVPASPFAAGYGDYPALIQPPPIASIPPPAIQNAPYPAAPQPAIPAVPDVPSLPQYVAPQVVEEIQPEVPAPPPIQPVAQPIVQPAARPVSPPNEYAWSEQLVAPPMQYPPPAAPGPVPDYQIQTGIRAGSKDAKGAPAEDEESGSGSFNPIGNLFKGISNGLGSLFSGLGAVANSSNDPAPADDLSAVAQPYPVGQENALRQQSTPTNLIM</sequence>
<feature type="signal peptide" evidence="2">
    <location>
        <begin position="1"/>
        <end position="16"/>
    </location>
</feature>
<evidence type="ECO:0000256" key="2">
    <source>
        <dbReference type="SAM" id="SignalP"/>
    </source>
</evidence>
<organism evidence="3 4">
    <name type="scientific">Coemansia thaxteri</name>
    <dbReference type="NCBI Taxonomy" id="2663907"/>
    <lineage>
        <taxon>Eukaryota</taxon>
        <taxon>Fungi</taxon>
        <taxon>Fungi incertae sedis</taxon>
        <taxon>Zoopagomycota</taxon>
        <taxon>Kickxellomycotina</taxon>
        <taxon>Kickxellomycetes</taxon>
        <taxon>Kickxellales</taxon>
        <taxon>Kickxellaceae</taxon>
        <taxon>Coemansia</taxon>
    </lineage>
</organism>
<protein>
    <submittedName>
        <fullName evidence="3">Uncharacterized protein</fullName>
    </submittedName>
</protein>
<feature type="chain" id="PRO_5040730771" evidence="2">
    <location>
        <begin position="17"/>
        <end position="324"/>
    </location>
</feature>
<dbReference type="AlphaFoldDB" id="A0A9W8EJZ9"/>
<dbReference type="Proteomes" id="UP001150907">
    <property type="component" value="Unassembled WGS sequence"/>
</dbReference>
<gene>
    <name evidence="3" type="ORF">H4R26_002594</name>
</gene>
<keyword evidence="2" id="KW-0732">Signal</keyword>
<feature type="region of interest" description="Disordered" evidence="1">
    <location>
        <begin position="240"/>
        <end position="261"/>
    </location>
</feature>
<reference evidence="3" key="1">
    <citation type="submission" date="2022-07" db="EMBL/GenBank/DDBJ databases">
        <title>Phylogenomic reconstructions and comparative analyses of Kickxellomycotina fungi.</title>
        <authorList>
            <person name="Reynolds N.K."/>
            <person name="Stajich J.E."/>
            <person name="Barry K."/>
            <person name="Grigoriev I.V."/>
            <person name="Crous P."/>
            <person name="Smith M.E."/>
        </authorList>
    </citation>
    <scope>NUCLEOTIDE SEQUENCE</scope>
    <source>
        <strain evidence="3">IMI 214461</strain>
    </source>
</reference>
<keyword evidence="4" id="KW-1185">Reference proteome</keyword>
<evidence type="ECO:0000313" key="4">
    <source>
        <dbReference type="Proteomes" id="UP001150907"/>
    </source>
</evidence>
<accession>A0A9W8EJZ9</accession>
<evidence type="ECO:0000256" key="1">
    <source>
        <dbReference type="SAM" id="MobiDB-lite"/>
    </source>
</evidence>
<comment type="caution">
    <text evidence="3">The sequence shown here is derived from an EMBL/GenBank/DDBJ whole genome shotgun (WGS) entry which is preliminary data.</text>
</comment>
<dbReference type="EMBL" id="JANBQF010000163">
    <property type="protein sequence ID" value="KAJ2004287.1"/>
    <property type="molecule type" value="Genomic_DNA"/>
</dbReference>
<dbReference type="OrthoDB" id="5600373at2759"/>
<proteinExistence type="predicted"/>